<dbReference type="OrthoDB" id="2139606at2759"/>
<dbReference type="InterPro" id="IPR002659">
    <property type="entry name" value="Glyco_trans_31"/>
</dbReference>
<keyword evidence="6 14" id="KW-0808">Transferase</keyword>
<dbReference type="SUPFAM" id="SSF53448">
    <property type="entry name" value="Nucleotide-diphospho-sugar transferases"/>
    <property type="match status" value="1"/>
</dbReference>
<dbReference type="GO" id="GO:0016758">
    <property type="term" value="F:hexosyltransferase activity"/>
    <property type="evidence" value="ECO:0007669"/>
    <property type="project" value="InterPro"/>
</dbReference>
<reference evidence="14" key="1">
    <citation type="submission" date="2020-01" db="EMBL/GenBank/DDBJ databases">
        <title>Genome sequence of Kobresia littledalei, the first chromosome-level genome in the family Cyperaceae.</title>
        <authorList>
            <person name="Qu G."/>
        </authorList>
    </citation>
    <scope>NUCLEOTIDE SEQUENCE</scope>
    <source>
        <strain evidence="14">C.B.Clarke</strain>
        <tissue evidence="14">Leaf</tissue>
    </source>
</reference>
<keyword evidence="15" id="KW-1185">Reference proteome</keyword>
<dbReference type="AlphaFoldDB" id="A0A833RB40"/>
<keyword evidence="5 13" id="KW-0328">Glycosyltransferase</keyword>
<keyword evidence="11" id="KW-0472">Membrane</keyword>
<accession>A0A833RB40</accession>
<keyword evidence="8" id="KW-0735">Signal-anchor</keyword>
<comment type="pathway">
    <text evidence="3">Protein modification; protein glycosylation.</text>
</comment>
<dbReference type="EC" id="2.4.1.-" evidence="13"/>
<evidence type="ECO:0000256" key="8">
    <source>
        <dbReference type="ARBA" id="ARBA00022968"/>
    </source>
</evidence>
<keyword evidence="9" id="KW-1133">Transmembrane helix</keyword>
<keyword evidence="12 13" id="KW-0464">Manganese</keyword>
<dbReference type="Proteomes" id="UP000623129">
    <property type="component" value="Unassembled WGS sequence"/>
</dbReference>
<comment type="caution">
    <text evidence="14">The sequence shown here is derived from an EMBL/GenBank/DDBJ whole genome shotgun (WGS) entry which is preliminary data.</text>
</comment>
<dbReference type="Gene3D" id="3.90.550.50">
    <property type="match status" value="1"/>
</dbReference>
<sequence>MKNAMMQPFFTKNHSSLYLLLLPFLFLFLIFFAIYPNDLKLQSLFLTCDNHDVSLMGPVSVKPDFRLLISVFTTAWTFERRHLLRLVYSKSLWPTNNVTDYVNVRFVMCNITNEEHITMVALEIMNYGDIIVLNCTENINSGKTYNYFSSLPDIFGHDAPYDYVMKTDDDTYLRLDALVESLREKPRNDVYYGLEMPCNGTEFNFWIPAPFMTGLGYVVSWDLVEWIATSEVPVNLTTGPEDMMVGWWLNMGEKGKNRYNNAPVIYDFLGPDQEANCFRHNLTTDTIAVHRLKENSRWTTVLNYFNVTHGIKPSKLHNFS</sequence>
<evidence type="ECO:0000256" key="7">
    <source>
        <dbReference type="ARBA" id="ARBA00022692"/>
    </source>
</evidence>
<evidence type="ECO:0000256" key="6">
    <source>
        <dbReference type="ARBA" id="ARBA00022679"/>
    </source>
</evidence>
<evidence type="ECO:0000256" key="13">
    <source>
        <dbReference type="RuleBase" id="RU363063"/>
    </source>
</evidence>
<evidence type="ECO:0000256" key="10">
    <source>
        <dbReference type="ARBA" id="ARBA00023034"/>
    </source>
</evidence>
<comment type="similarity">
    <text evidence="4 13">Belongs to the glycosyltransferase 31 family.</text>
</comment>
<dbReference type="EMBL" id="SWLB01000009">
    <property type="protein sequence ID" value="KAF3334747.1"/>
    <property type="molecule type" value="Genomic_DNA"/>
</dbReference>
<name>A0A833RB40_9POAL</name>
<evidence type="ECO:0000256" key="1">
    <source>
        <dbReference type="ARBA" id="ARBA00001936"/>
    </source>
</evidence>
<comment type="subcellular location">
    <subcellularLocation>
        <location evidence="2 13">Golgi apparatus membrane</location>
        <topology evidence="2 13">Single-pass type II membrane protein</topology>
    </subcellularLocation>
</comment>
<evidence type="ECO:0000313" key="14">
    <source>
        <dbReference type="EMBL" id="KAF3334747.1"/>
    </source>
</evidence>
<dbReference type="PANTHER" id="PTHR11214">
    <property type="entry name" value="BETA-1,3-N-ACETYLGLUCOSAMINYLTRANSFERASE"/>
    <property type="match status" value="1"/>
</dbReference>
<proteinExistence type="inferred from homology"/>
<dbReference type="Pfam" id="PF01762">
    <property type="entry name" value="Galactosyl_T"/>
    <property type="match status" value="1"/>
</dbReference>
<gene>
    <name evidence="14" type="ORF">FCM35_KLT21351</name>
</gene>
<evidence type="ECO:0000256" key="12">
    <source>
        <dbReference type="ARBA" id="ARBA00023211"/>
    </source>
</evidence>
<keyword evidence="7" id="KW-0812">Transmembrane</keyword>
<evidence type="ECO:0000256" key="9">
    <source>
        <dbReference type="ARBA" id="ARBA00022989"/>
    </source>
</evidence>
<dbReference type="UniPathway" id="UPA00378"/>
<evidence type="ECO:0000256" key="4">
    <source>
        <dbReference type="ARBA" id="ARBA00008661"/>
    </source>
</evidence>
<evidence type="ECO:0000256" key="5">
    <source>
        <dbReference type="ARBA" id="ARBA00022676"/>
    </source>
</evidence>
<evidence type="ECO:0000313" key="15">
    <source>
        <dbReference type="Proteomes" id="UP000623129"/>
    </source>
</evidence>
<evidence type="ECO:0000256" key="2">
    <source>
        <dbReference type="ARBA" id="ARBA00004323"/>
    </source>
</evidence>
<comment type="cofactor">
    <cofactor evidence="1 13">
        <name>Mn(2+)</name>
        <dbReference type="ChEBI" id="CHEBI:29035"/>
    </cofactor>
</comment>
<dbReference type="PANTHER" id="PTHR11214:SF351">
    <property type="entry name" value="BETA-1,3-GALACTOSYLTRANSFERASE PVG3"/>
    <property type="match status" value="1"/>
</dbReference>
<dbReference type="InterPro" id="IPR029044">
    <property type="entry name" value="Nucleotide-diphossugar_trans"/>
</dbReference>
<dbReference type="GO" id="GO:0000139">
    <property type="term" value="C:Golgi membrane"/>
    <property type="evidence" value="ECO:0007669"/>
    <property type="project" value="UniProtKB-SubCell"/>
</dbReference>
<organism evidence="14 15">
    <name type="scientific">Carex littledalei</name>
    <dbReference type="NCBI Taxonomy" id="544730"/>
    <lineage>
        <taxon>Eukaryota</taxon>
        <taxon>Viridiplantae</taxon>
        <taxon>Streptophyta</taxon>
        <taxon>Embryophyta</taxon>
        <taxon>Tracheophyta</taxon>
        <taxon>Spermatophyta</taxon>
        <taxon>Magnoliopsida</taxon>
        <taxon>Liliopsida</taxon>
        <taxon>Poales</taxon>
        <taxon>Cyperaceae</taxon>
        <taxon>Cyperoideae</taxon>
        <taxon>Cariceae</taxon>
        <taxon>Carex</taxon>
        <taxon>Carex subgen. Euthyceras</taxon>
    </lineage>
</organism>
<protein>
    <recommendedName>
        <fullName evidence="13">Hexosyltransferase</fullName>
        <ecNumber evidence="13">2.4.1.-</ecNumber>
    </recommendedName>
</protein>
<evidence type="ECO:0000256" key="3">
    <source>
        <dbReference type="ARBA" id="ARBA00004922"/>
    </source>
</evidence>
<evidence type="ECO:0000256" key="11">
    <source>
        <dbReference type="ARBA" id="ARBA00023136"/>
    </source>
</evidence>
<keyword evidence="10 13" id="KW-0333">Golgi apparatus</keyword>